<reference evidence="16" key="1">
    <citation type="submission" date="2020-11" db="EMBL/GenBank/DDBJ databases">
        <authorList>
            <consortium name="DOE Joint Genome Institute"/>
            <person name="Ahrendt S."/>
            <person name="Riley R."/>
            <person name="Andreopoulos W."/>
            <person name="Labutti K."/>
            <person name="Pangilinan J."/>
            <person name="Ruiz-Duenas F.J."/>
            <person name="Barrasa J.M."/>
            <person name="Sanchez-Garcia M."/>
            <person name="Camarero S."/>
            <person name="Miyauchi S."/>
            <person name="Serrano A."/>
            <person name="Linde D."/>
            <person name="Babiker R."/>
            <person name="Drula E."/>
            <person name="Ayuso-Fernandez I."/>
            <person name="Pacheco R."/>
            <person name="Padilla G."/>
            <person name="Ferreira P."/>
            <person name="Barriuso J."/>
            <person name="Kellner H."/>
            <person name="Castanera R."/>
            <person name="Alfaro M."/>
            <person name="Ramirez L."/>
            <person name="Pisabarro A.G."/>
            <person name="Kuo A."/>
            <person name="Tritt A."/>
            <person name="Lipzen A."/>
            <person name="He G."/>
            <person name="Yan M."/>
            <person name="Ng V."/>
            <person name="Cullen D."/>
            <person name="Martin F."/>
            <person name="Rosso M.-N."/>
            <person name="Henrissat B."/>
            <person name="Hibbett D."/>
            <person name="Martinez A.T."/>
            <person name="Grigoriev I.V."/>
        </authorList>
    </citation>
    <scope>NUCLEOTIDE SEQUENCE</scope>
    <source>
        <strain evidence="16">CBS 506.95</strain>
    </source>
</reference>
<dbReference type="SMART" id="SM00978">
    <property type="entry name" value="Tim44"/>
    <property type="match status" value="1"/>
</dbReference>
<proteinExistence type="inferred from homology"/>
<organism evidence="16 17">
    <name type="scientific">Crepidotus variabilis</name>
    <dbReference type="NCBI Taxonomy" id="179855"/>
    <lineage>
        <taxon>Eukaryota</taxon>
        <taxon>Fungi</taxon>
        <taxon>Dikarya</taxon>
        <taxon>Basidiomycota</taxon>
        <taxon>Agaricomycotina</taxon>
        <taxon>Agaricomycetes</taxon>
        <taxon>Agaricomycetidae</taxon>
        <taxon>Agaricales</taxon>
        <taxon>Agaricineae</taxon>
        <taxon>Crepidotaceae</taxon>
        <taxon>Crepidotus</taxon>
    </lineage>
</organism>
<dbReference type="FunFam" id="3.10.450.240:FF:000002">
    <property type="entry name" value="Mitochondrial import inner membrane translocase subunit TIM44"/>
    <property type="match status" value="1"/>
</dbReference>
<evidence type="ECO:0000256" key="12">
    <source>
        <dbReference type="ARBA" id="ARBA00074309"/>
    </source>
</evidence>
<dbReference type="Pfam" id="PF04280">
    <property type="entry name" value="Tim44"/>
    <property type="match status" value="1"/>
</dbReference>
<keyword evidence="4" id="KW-0547">Nucleotide-binding</keyword>
<comment type="subcellular location">
    <subcellularLocation>
        <location evidence="1">Mitochondrion inner membrane</location>
        <topology evidence="1">Peripheral membrane protein</topology>
    </subcellularLocation>
</comment>
<dbReference type="GO" id="GO:0005524">
    <property type="term" value="F:ATP binding"/>
    <property type="evidence" value="ECO:0007669"/>
    <property type="project" value="UniProtKB-KW"/>
</dbReference>
<keyword evidence="9 13" id="KW-0811">Translocation</keyword>
<keyword evidence="6" id="KW-0067">ATP-binding</keyword>
<keyword evidence="14" id="KW-0175">Coiled coil</keyword>
<keyword evidence="7 13" id="KW-0653">Protein transport</keyword>
<evidence type="ECO:0000256" key="1">
    <source>
        <dbReference type="ARBA" id="ARBA00004637"/>
    </source>
</evidence>
<comment type="similarity">
    <text evidence="2 13">Belongs to the Tim44 family.</text>
</comment>
<keyword evidence="17" id="KW-1185">Reference proteome</keyword>
<dbReference type="SUPFAM" id="SSF54427">
    <property type="entry name" value="NTF2-like"/>
    <property type="match status" value="1"/>
</dbReference>
<comment type="caution">
    <text evidence="16">The sequence shown here is derived from an EMBL/GenBank/DDBJ whole genome shotgun (WGS) entry which is preliminary data.</text>
</comment>
<dbReference type="OrthoDB" id="10265990at2759"/>
<evidence type="ECO:0000313" key="17">
    <source>
        <dbReference type="Proteomes" id="UP000807306"/>
    </source>
</evidence>
<dbReference type="GO" id="GO:0051087">
    <property type="term" value="F:protein-folding chaperone binding"/>
    <property type="evidence" value="ECO:0007669"/>
    <property type="project" value="InterPro"/>
</dbReference>
<evidence type="ECO:0000313" key="16">
    <source>
        <dbReference type="EMBL" id="KAF9530482.1"/>
    </source>
</evidence>
<evidence type="ECO:0000256" key="10">
    <source>
        <dbReference type="ARBA" id="ARBA00023128"/>
    </source>
</evidence>
<name>A0A9P6EK15_9AGAR</name>
<evidence type="ECO:0000256" key="3">
    <source>
        <dbReference type="ARBA" id="ARBA00022448"/>
    </source>
</evidence>
<keyword evidence="8" id="KW-0809">Transit peptide</keyword>
<evidence type="ECO:0000256" key="8">
    <source>
        <dbReference type="ARBA" id="ARBA00022946"/>
    </source>
</evidence>
<evidence type="ECO:0000256" key="5">
    <source>
        <dbReference type="ARBA" id="ARBA00022792"/>
    </source>
</evidence>
<evidence type="ECO:0000256" key="13">
    <source>
        <dbReference type="PIRNR" id="PIRNR037871"/>
    </source>
</evidence>
<evidence type="ECO:0000256" key="7">
    <source>
        <dbReference type="ARBA" id="ARBA00022927"/>
    </source>
</evidence>
<evidence type="ECO:0000256" key="14">
    <source>
        <dbReference type="SAM" id="Coils"/>
    </source>
</evidence>
<keyword evidence="3 13" id="KW-0813">Transport</keyword>
<evidence type="ECO:0000256" key="11">
    <source>
        <dbReference type="ARBA" id="ARBA00023136"/>
    </source>
</evidence>
<dbReference type="InterPro" id="IPR017303">
    <property type="entry name" value="Tim44"/>
</dbReference>
<dbReference type="PIRSF" id="PIRSF037871">
    <property type="entry name" value="TIM44"/>
    <property type="match status" value="1"/>
</dbReference>
<evidence type="ECO:0000256" key="2">
    <source>
        <dbReference type="ARBA" id="ARBA00009597"/>
    </source>
</evidence>
<dbReference type="InterPro" id="IPR032710">
    <property type="entry name" value="NTF2-like_dom_sf"/>
</dbReference>
<dbReference type="Proteomes" id="UP000807306">
    <property type="component" value="Unassembled WGS sequence"/>
</dbReference>
<keyword evidence="11 13" id="KW-0472">Membrane</keyword>
<dbReference type="InterPro" id="IPR039544">
    <property type="entry name" value="Tim44-like"/>
</dbReference>
<dbReference type="Gene3D" id="3.10.450.240">
    <property type="match status" value="1"/>
</dbReference>
<dbReference type="InterPro" id="IPR007379">
    <property type="entry name" value="Tim44-like_dom"/>
</dbReference>
<keyword evidence="10 13" id="KW-0496">Mitochondrion</keyword>
<dbReference type="AlphaFoldDB" id="A0A9P6EK15"/>
<dbReference type="PANTHER" id="PTHR10721:SF1">
    <property type="entry name" value="MITOCHONDRIAL IMPORT INNER MEMBRANE TRANSLOCASE SUBUNIT TIM44"/>
    <property type="match status" value="1"/>
</dbReference>
<protein>
    <recommendedName>
        <fullName evidence="12 13">Mitochondrial import inner membrane translocase subunit TIM44</fullName>
    </recommendedName>
</protein>
<sequence length="459" mass="51547">MLPRNLQSLVLRNAARNRALLANRYVLSSSSLPFRIAVTVNNGQLSGFHSSSRRQNELPKSPFQTFVDVLKDELKKNRELQENVKQLQGDVDKFQDSEAMKKARAAYERARLTSSIKENPKLRAAAEELKRAGIKVGDAVGEALQAMEESEVMRAISRASSAVSSAVEKSTEPIRKTVAYKTLAETLVDALDDSGSAKHAGFEEKEARRLRRQQRLAKAGRAAGLGPKRVVADPEAGEAVVLHKDSPKREAWEKMKEENPVLRKITELRHAYEESENPVVSSVRTVTDTVGSWFEENETAQVMRLMKNMDPDFNREMFERELREYIVPEVVDAYLSADQESLKAWCGEATYNVLWATMEHFLKQGLISGSRVLDIRQVDVADAKILENEVPVFLISFATQEMMLFRNAKTGEVAVGAEDKVEQCTYVAAITRLPEELDNELTGGWKVVEMARRSARAYL</sequence>
<evidence type="ECO:0000256" key="4">
    <source>
        <dbReference type="ARBA" id="ARBA00022741"/>
    </source>
</evidence>
<evidence type="ECO:0000259" key="15">
    <source>
        <dbReference type="SMART" id="SM00978"/>
    </source>
</evidence>
<accession>A0A9P6EK15</accession>
<gene>
    <name evidence="16" type="ORF">CPB83DRAFT_875161</name>
</gene>
<feature type="coiled-coil region" evidence="14">
    <location>
        <begin position="70"/>
        <end position="97"/>
    </location>
</feature>
<keyword evidence="5 13" id="KW-0999">Mitochondrion inner membrane</keyword>
<dbReference type="GO" id="GO:0030150">
    <property type="term" value="P:protein import into mitochondrial matrix"/>
    <property type="evidence" value="ECO:0007669"/>
    <property type="project" value="InterPro"/>
</dbReference>
<comment type="function">
    <text evidence="13">Essential component of the PAM complex, a complex required for the translocation of transit peptide-containing proteins from the inner membrane into the mitochondrial matrix in an ATP-dependent manner.</text>
</comment>
<evidence type="ECO:0000256" key="6">
    <source>
        <dbReference type="ARBA" id="ARBA00022840"/>
    </source>
</evidence>
<dbReference type="PANTHER" id="PTHR10721">
    <property type="entry name" value="MITOCHONDRIAL IMPORT INNER MEMBRANE TRANSLOCASE SUBUNIT TIM44"/>
    <property type="match status" value="1"/>
</dbReference>
<dbReference type="EMBL" id="MU157840">
    <property type="protein sequence ID" value="KAF9530482.1"/>
    <property type="molecule type" value="Genomic_DNA"/>
</dbReference>
<dbReference type="GO" id="GO:0005743">
    <property type="term" value="C:mitochondrial inner membrane"/>
    <property type="evidence" value="ECO:0007669"/>
    <property type="project" value="UniProtKB-SubCell"/>
</dbReference>
<evidence type="ECO:0000256" key="9">
    <source>
        <dbReference type="ARBA" id="ARBA00023010"/>
    </source>
</evidence>
<feature type="domain" description="Tim44-like" evidence="15">
    <location>
        <begin position="299"/>
        <end position="452"/>
    </location>
</feature>